<reference evidence="2" key="2">
    <citation type="journal article" date="2013" name="PLoS Genet.">
        <title>Comparative genome structure, secondary metabolite, and effector coding capacity across Cochliobolus pathogens.</title>
        <authorList>
            <person name="Condon B.J."/>
            <person name="Leng Y."/>
            <person name="Wu D."/>
            <person name="Bushley K.E."/>
            <person name="Ohm R.A."/>
            <person name="Otillar R."/>
            <person name="Martin J."/>
            <person name="Schackwitz W."/>
            <person name="Grimwood J."/>
            <person name="MohdZainudin N."/>
            <person name="Xue C."/>
            <person name="Wang R."/>
            <person name="Manning V.A."/>
            <person name="Dhillon B."/>
            <person name="Tu Z.J."/>
            <person name="Steffenson B.J."/>
            <person name="Salamov A."/>
            <person name="Sun H."/>
            <person name="Lowry S."/>
            <person name="LaButti K."/>
            <person name="Han J."/>
            <person name="Copeland A."/>
            <person name="Lindquist E."/>
            <person name="Barry K."/>
            <person name="Schmutz J."/>
            <person name="Baker S.E."/>
            <person name="Ciuffetti L.M."/>
            <person name="Grigoriev I.V."/>
            <person name="Zhong S."/>
            <person name="Turgeon B.G."/>
        </authorList>
    </citation>
    <scope>NUCLEOTIDE SEQUENCE [LARGE SCALE GENOMIC DNA]</scope>
    <source>
        <strain evidence="2">C5 / ATCC 48332 / race O</strain>
    </source>
</reference>
<reference evidence="1 2" key="1">
    <citation type="journal article" date="2012" name="PLoS Pathog.">
        <title>Diverse lifestyles and strategies of plant pathogenesis encoded in the genomes of eighteen Dothideomycetes fungi.</title>
        <authorList>
            <person name="Ohm R.A."/>
            <person name="Feau N."/>
            <person name="Henrissat B."/>
            <person name="Schoch C.L."/>
            <person name="Horwitz B.A."/>
            <person name="Barry K.W."/>
            <person name="Condon B.J."/>
            <person name="Copeland A.C."/>
            <person name="Dhillon B."/>
            <person name="Glaser F."/>
            <person name="Hesse C.N."/>
            <person name="Kosti I."/>
            <person name="LaButti K."/>
            <person name="Lindquist E.A."/>
            <person name="Lucas S."/>
            <person name="Salamov A.A."/>
            <person name="Bradshaw R.E."/>
            <person name="Ciuffetti L."/>
            <person name="Hamelin R.C."/>
            <person name="Kema G.H.J."/>
            <person name="Lawrence C."/>
            <person name="Scott J.A."/>
            <person name="Spatafora J.W."/>
            <person name="Turgeon B.G."/>
            <person name="de Wit P.J.G.M."/>
            <person name="Zhong S."/>
            <person name="Goodwin S.B."/>
            <person name="Grigoriev I.V."/>
        </authorList>
    </citation>
    <scope>NUCLEOTIDE SEQUENCE [LARGE SCALE GENOMIC DNA]</scope>
    <source>
        <strain evidence="2">C5 / ATCC 48332 / race O</strain>
    </source>
</reference>
<dbReference type="EMBL" id="KB445586">
    <property type="protein sequence ID" value="EMD85880.1"/>
    <property type="molecule type" value="Genomic_DNA"/>
</dbReference>
<dbReference type="HOGENOM" id="CLU_1769071_0_0_1"/>
<sequence>MSNDVHDVRVALQTITQAPIASLLINTRELCEANFVIAKAIHSLHSSFCEDVGKFETQLDDAADRAIAQAQVDPILEVSTRQGGDQETMRQYEARRGRPEHAVMRLVQYWIQKKMAGPSVLSAADEHIILDDLRKSVVSSTRVFLALVRSTKKRRSATTSRR</sequence>
<evidence type="ECO:0000313" key="2">
    <source>
        <dbReference type="Proteomes" id="UP000016936"/>
    </source>
</evidence>
<proteinExistence type="predicted"/>
<keyword evidence="2" id="KW-1185">Reference proteome</keyword>
<protein>
    <submittedName>
        <fullName evidence="1">Uncharacterized protein</fullName>
    </submittedName>
</protein>
<gene>
    <name evidence="1" type="ORF">COCHEDRAFT_1160826</name>
</gene>
<organism evidence="1 2">
    <name type="scientific">Cochliobolus heterostrophus (strain C5 / ATCC 48332 / race O)</name>
    <name type="common">Southern corn leaf blight fungus</name>
    <name type="synonym">Bipolaris maydis</name>
    <dbReference type="NCBI Taxonomy" id="701091"/>
    <lineage>
        <taxon>Eukaryota</taxon>
        <taxon>Fungi</taxon>
        <taxon>Dikarya</taxon>
        <taxon>Ascomycota</taxon>
        <taxon>Pezizomycotina</taxon>
        <taxon>Dothideomycetes</taxon>
        <taxon>Pleosporomycetidae</taxon>
        <taxon>Pleosporales</taxon>
        <taxon>Pleosporineae</taxon>
        <taxon>Pleosporaceae</taxon>
        <taxon>Bipolaris</taxon>
    </lineage>
</organism>
<accession>M2SKQ9</accession>
<dbReference type="Proteomes" id="UP000016936">
    <property type="component" value="Unassembled WGS sequence"/>
</dbReference>
<dbReference type="AlphaFoldDB" id="M2SKQ9"/>
<dbReference type="OMA" id="CEANFVI"/>
<dbReference type="OrthoDB" id="3671042at2759"/>
<evidence type="ECO:0000313" key="1">
    <source>
        <dbReference type="EMBL" id="EMD85880.1"/>
    </source>
</evidence>
<name>M2SKQ9_COCH5</name>